<feature type="compositionally biased region" description="Basic and acidic residues" evidence="5">
    <location>
        <begin position="628"/>
        <end position="656"/>
    </location>
</feature>
<feature type="compositionally biased region" description="Polar residues" evidence="5">
    <location>
        <begin position="486"/>
        <end position="495"/>
    </location>
</feature>
<protein>
    <recommendedName>
        <fullName evidence="2">DNA polymerase delta subunit 3</fullName>
    </recommendedName>
</protein>
<comment type="caution">
    <text evidence="6">The sequence shown here is derived from an EMBL/GenBank/DDBJ whole genome shotgun (WGS) entry which is preliminary data.</text>
</comment>
<evidence type="ECO:0000256" key="3">
    <source>
        <dbReference type="ARBA" id="ARBA00022705"/>
    </source>
</evidence>
<dbReference type="GO" id="GO:0006297">
    <property type="term" value="P:nucleotide-excision repair, DNA gap filling"/>
    <property type="evidence" value="ECO:0007669"/>
    <property type="project" value="TreeGrafter"/>
</dbReference>
<dbReference type="GO" id="GO:0043625">
    <property type="term" value="C:delta DNA polymerase complex"/>
    <property type="evidence" value="ECO:0007669"/>
    <property type="project" value="InterPro"/>
</dbReference>
<evidence type="ECO:0000256" key="5">
    <source>
        <dbReference type="SAM" id="MobiDB-lite"/>
    </source>
</evidence>
<feature type="region of interest" description="Disordered" evidence="5">
    <location>
        <begin position="199"/>
        <end position="680"/>
    </location>
</feature>
<dbReference type="Proteomes" id="UP000807306">
    <property type="component" value="Unassembled WGS sequence"/>
</dbReference>
<name>A0A9P6JM26_9AGAR</name>
<dbReference type="GO" id="GO:0003887">
    <property type="term" value="F:DNA-directed DNA polymerase activity"/>
    <property type="evidence" value="ECO:0007669"/>
    <property type="project" value="TreeGrafter"/>
</dbReference>
<dbReference type="PANTHER" id="PTHR17598">
    <property type="entry name" value="DNA POLYMERASE DELTA SUBUNIT 3"/>
    <property type="match status" value="1"/>
</dbReference>
<gene>
    <name evidence="6" type="ORF">CPB83DRAFT_818688</name>
</gene>
<evidence type="ECO:0000256" key="4">
    <source>
        <dbReference type="ARBA" id="ARBA00023242"/>
    </source>
</evidence>
<keyword evidence="7" id="KW-1185">Reference proteome</keyword>
<feature type="compositionally biased region" description="Acidic residues" evidence="5">
    <location>
        <begin position="578"/>
        <end position="591"/>
    </location>
</feature>
<evidence type="ECO:0000256" key="1">
    <source>
        <dbReference type="ARBA" id="ARBA00004123"/>
    </source>
</evidence>
<organism evidence="6 7">
    <name type="scientific">Crepidotus variabilis</name>
    <dbReference type="NCBI Taxonomy" id="179855"/>
    <lineage>
        <taxon>Eukaryota</taxon>
        <taxon>Fungi</taxon>
        <taxon>Dikarya</taxon>
        <taxon>Basidiomycota</taxon>
        <taxon>Agaricomycotina</taxon>
        <taxon>Agaricomycetes</taxon>
        <taxon>Agaricomycetidae</taxon>
        <taxon>Agaricales</taxon>
        <taxon>Agaricineae</taxon>
        <taxon>Crepidotaceae</taxon>
        <taxon>Crepidotus</taxon>
    </lineage>
</organism>
<proteinExistence type="predicted"/>
<feature type="compositionally biased region" description="Basic and acidic residues" evidence="5">
    <location>
        <begin position="512"/>
        <end position="521"/>
    </location>
</feature>
<dbReference type="OrthoDB" id="514823at2759"/>
<keyword evidence="3" id="KW-0235">DNA replication</keyword>
<feature type="compositionally biased region" description="Basic and acidic residues" evidence="5">
    <location>
        <begin position="292"/>
        <end position="326"/>
    </location>
</feature>
<dbReference type="EMBL" id="MU157885">
    <property type="protein sequence ID" value="KAF9525335.1"/>
    <property type="molecule type" value="Genomic_DNA"/>
</dbReference>
<feature type="compositionally biased region" description="Acidic residues" evidence="5">
    <location>
        <begin position="522"/>
        <end position="531"/>
    </location>
</feature>
<sequence length="680" mass="74706">MSTQSITDYLTKQIFIERNIVTFRSLSRHFSIHVNAAKNELATFHHNAQYQSQQSSAMFVLSGVSTRRGSAWSQSQNYTLPQPRTQDEDVDMDATQTEATQMSVPNGHAAIDTEDEEADTEEAEKAVIMLVNEKDLEGSKAKFLDIHSIYVYSLAPAPLIDAALICDLTEQVRAIDRSKGVEWSLKIGRLVGADIKVGASKKGKPPVAAPPAAGPSRVKPSGPSAPVISGSSMTALPTKLVASKTESKLKTEPSVSGFYSDKGKEKEKPKGNGKLNFFAKPKDTTSTANVTEKNEKSKDKAEEKEREKEEPQMKIKKADSTVDMNKKMFFSSGKAVSGSKDVKAVPPAQAKASPSTEKQEAPPYRIGPPRGIKRKPSAALDSNSRERTPDNPAAAKEKNADKVTMKTSDKQKEAAGSGTRRRGNKILSDDEDEEMELKPKKSRRARSRASLTSDSDRNGAIDPEAERQGRALMEMDDDLVERVSHAPSTVVSASDGSLEEGGGTASEMEENTSMRDVKAEDSDGDIDMDDEVAAKPKPKKRKPKVVVPVGRNGLKKRKVTKTRSVKGAKGYIIKEDYSEWESVEEGEEEPEPEPKPPKVVKEKKKTEVTMAPTVKKEQEDDTETSIDNAKEEPEKEKDLKEKKPSDKKKIEKDKPSKPMKKPAGNVKTQKGMMMNFFKKP</sequence>
<comment type="subcellular location">
    <subcellularLocation>
        <location evidence="1">Nucleus</location>
    </subcellularLocation>
</comment>
<keyword evidence="4" id="KW-0539">Nucleus</keyword>
<dbReference type="InterPro" id="IPR019038">
    <property type="entry name" value="POLD3"/>
</dbReference>
<feature type="compositionally biased region" description="Basic and acidic residues" evidence="5">
    <location>
        <begin position="592"/>
        <end position="607"/>
    </location>
</feature>
<dbReference type="GO" id="GO:0006271">
    <property type="term" value="P:DNA strand elongation involved in DNA replication"/>
    <property type="evidence" value="ECO:0007669"/>
    <property type="project" value="TreeGrafter"/>
</dbReference>
<dbReference type="InterPro" id="IPR041913">
    <property type="entry name" value="POLD3_sf"/>
</dbReference>
<dbReference type="PANTHER" id="PTHR17598:SF13">
    <property type="entry name" value="DNA POLYMERASE DELTA SUBUNIT 3"/>
    <property type="match status" value="1"/>
</dbReference>
<accession>A0A9P6JM26</accession>
<feature type="compositionally biased region" description="Basic and acidic residues" evidence="5">
    <location>
        <begin position="261"/>
        <end position="270"/>
    </location>
</feature>
<dbReference type="AlphaFoldDB" id="A0A9P6JM26"/>
<feature type="compositionally biased region" description="Basic and acidic residues" evidence="5">
    <location>
        <begin position="383"/>
        <end position="413"/>
    </location>
</feature>
<evidence type="ECO:0000313" key="6">
    <source>
        <dbReference type="EMBL" id="KAF9525335.1"/>
    </source>
</evidence>
<dbReference type="Pfam" id="PF09507">
    <property type="entry name" value="CDC27"/>
    <property type="match status" value="1"/>
</dbReference>
<dbReference type="GO" id="GO:1904161">
    <property type="term" value="P:DNA synthesis involved in UV-damage excision repair"/>
    <property type="evidence" value="ECO:0007669"/>
    <property type="project" value="TreeGrafter"/>
</dbReference>
<feature type="compositionally biased region" description="Basic and acidic residues" evidence="5">
    <location>
        <begin position="454"/>
        <end position="469"/>
    </location>
</feature>
<feature type="compositionally biased region" description="Basic residues" evidence="5">
    <location>
        <begin position="553"/>
        <end position="566"/>
    </location>
</feature>
<reference evidence="6" key="1">
    <citation type="submission" date="2020-11" db="EMBL/GenBank/DDBJ databases">
        <authorList>
            <consortium name="DOE Joint Genome Institute"/>
            <person name="Ahrendt S."/>
            <person name="Riley R."/>
            <person name="Andreopoulos W."/>
            <person name="Labutti K."/>
            <person name="Pangilinan J."/>
            <person name="Ruiz-Duenas F.J."/>
            <person name="Barrasa J.M."/>
            <person name="Sanchez-Garcia M."/>
            <person name="Camarero S."/>
            <person name="Miyauchi S."/>
            <person name="Serrano A."/>
            <person name="Linde D."/>
            <person name="Babiker R."/>
            <person name="Drula E."/>
            <person name="Ayuso-Fernandez I."/>
            <person name="Pacheco R."/>
            <person name="Padilla G."/>
            <person name="Ferreira P."/>
            <person name="Barriuso J."/>
            <person name="Kellner H."/>
            <person name="Castanera R."/>
            <person name="Alfaro M."/>
            <person name="Ramirez L."/>
            <person name="Pisabarro A.G."/>
            <person name="Kuo A."/>
            <person name="Tritt A."/>
            <person name="Lipzen A."/>
            <person name="He G."/>
            <person name="Yan M."/>
            <person name="Ng V."/>
            <person name="Cullen D."/>
            <person name="Martin F."/>
            <person name="Rosso M.-N."/>
            <person name="Henrissat B."/>
            <person name="Hibbett D."/>
            <person name="Martinez A.T."/>
            <person name="Grigoriev I.V."/>
        </authorList>
    </citation>
    <scope>NUCLEOTIDE SEQUENCE</scope>
    <source>
        <strain evidence="6">CBS 506.95</strain>
    </source>
</reference>
<evidence type="ECO:0000313" key="7">
    <source>
        <dbReference type="Proteomes" id="UP000807306"/>
    </source>
</evidence>
<dbReference type="Gene3D" id="3.90.1030.20">
    <property type="entry name" value="DNA polymerase delta, p66 (Cdc27) subunit, wHTH domain"/>
    <property type="match status" value="1"/>
</dbReference>
<evidence type="ECO:0000256" key="2">
    <source>
        <dbReference type="ARBA" id="ARBA00017589"/>
    </source>
</evidence>